<dbReference type="OrthoDB" id="4794295at2"/>
<dbReference type="PATRIC" id="fig|396014.3.peg.1113"/>
<keyword evidence="4" id="KW-1185">Reference proteome</keyword>
<accession>Z9JW99</accession>
<organism evidence="3 4">
    <name type="scientific">Brachybacterium phenoliresistens</name>
    <dbReference type="NCBI Taxonomy" id="396014"/>
    <lineage>
        <taxon>Bacteria</taxon>
        <taxon>Bacillati</taxon>
        <taxon>Actinomycetota</taxon>
        <taxon>Actinomycetes</taxon>
        <taxon>Micrococcales</taxon>
        <taxon>Dermabacteraceae</taxon>
        <taxon>Brachybacterium</taxon>
    </lineage>
</organism>
<reference evidence="3 4" key="1">
    <citation type="submission" date="2014-02" db="EMBL/GenBank/DDBJ databases">
        <title>Genome sequence of Brachybacterium phenoliresistens strain W13A50.</title>
        <authorList>
            <person name="Wang X."/>
        </authorList>
    </citation>
    <scope>NUCLEOTIDE SEQUENCE [LARGE SCALE GENOMIC DNA]</scope>
    <source>
        <strain evidence="3 4">W13A50</strain>
    </source>
</reference>
<proteinExistence type="predicted"/>
<feature type="transmembrane region" description="Helical" evidence="2">
    <location>
        <begin position="222"/>
        <end position="251"/>
    </location>
</feature>
<dbReference type="Proteomes" id="UP000023067">
    <property type="component" value="Unassembled WGS sequence"/>
</dbReference>
<dbReference type="HOGENOM" id="CLU_1096998_0_0_11"/>
<evidence type="ECO:0000313" key="4">
    <source>
        <dbReference type="Proteomes" id="UP000023067"/>
    </source>
</evidence>
<dbReference type="RefSeq" id="WP_051486584.1">
    <property type="nucleotide sequence ID" value="NZ_BAAAOW010000003.1"/>
</dbReference>
<evidence type="ECO:0000256" key="1">
    <source>
        <dbReference type="SAM" id="MobiDB-lite"/>
    </source>
</evidence>
<feature type="compositionally biased region" description="Low complexity" evidence="1">
    <location>
        <begin position="21"/>
        <end position="55"/>
    </location>
</feature>
<feature type="region of interest" description="Disordered" evidence="1">
    <location>
        <begin position="1"/>
        <end position="55"/>
    </location>
</feature>
<feature type="compositionally biased region" description="Gly residues" evidence="1">
    <location>
        <begin position="10"/>
        <end position="20"/>
    </location>
</feature>
<evidence type="ECO:0000256" key="2">
    <source>
        <dbReference type="SAM" id="Phobius"/>
    </source>
</evidence>
<dbReference type="AlphaFoldDB" id="Z9JW99"/>
<evidence type="ECO:0000313" key="3">
    <source>
        <dbReference type="EMBL" id="EWS82061.1"/>
    </source>
</evidence>
<name>Z9JW99_9MICO</name>
<gene>
    <name evidence="3" type="ORF">BF93_13810</name>
</gene>
<dbReference type="EMBL" id="JDYK01000004">
    <property type="protein sequence ID" value="EWS82061.1"/>
    <property type="molecule type" value="Genomic_DNA"/>
</dbReference>
<dbReference type="STRING" id="396014.BF93_13810"/>
<sequence length="253" mass="24515">MSYVDPYSGGTSGGTQGPGPYGSSPAPGGSGYGSAPSAGPDYGAPSYGSSASSAPGAPSQFVPAGAGYGSPAGSGYGAPSGPGYGAPRKRKGIKRTIFGALGLIANAIGLVVMPVLAGIIAATITVGTGEGAIPLGPSGGTFTADTMSVHSIAVPASEAATAECTATGASLERELNTYTAGEIDGVDYVEIYDVRAASGEVTVECTGVSAVAYTEMGMAGTLIGLGIGFVIPIGLGLVSLVLLIWGIIALIRS</sequence>
<comment type="caution">
    <text evidence="3">The sequence shown here is derived from an EMBL/GenBank/DDBJ whole genome shotgun (WGS) entry which is preliminary data.</text>
</comment>
<keyword evidence="2" id="KW-0472">Membrane</keyword>
<dbReference type="eggNOG" id="ENOG5030XWJ">
    <property type="taxonomic scope" value="Bacteria"/>
</dbReference>
<keyword evidence="2" id="KW-0812">Transmembrane</keyword>
<feature type="transmembrane region" description="Helical" evidence="2">
    <location>
        <begin position="97"/>
        <end position="124"/>
    </location>
</feature>
<keyword evidence="2" id="KW-1133">Transmembrane helix</keyword>
<protein>
    <submittedName>
        <fullName evidence="3">Uncharacterized protein</fullName>
    </submittedName>
</protein>